<name>A0ABW5JGH9_9BACT</name>
<keyword evidence="1" id="KW-1133">Transmembrane helix</keyword>
<keyword evidence="1" id="KW-0812">Transmembrane</keyword>
<feature type="transmembrane region" description="Helical" evidence="1">
    <location>
        <begin position="81"/>
        <end position="100"/>
    </location>
</feature>
<evidence type="ECO:0000256" key="1">
    <source>
        <dbReference type="SAM" id="Phobius"/>
    </source>
</evidence>
<feature type="transmembrane region" description="Helical" evidence="1">
    <location>
        <begin position="54"/>
        <end position="75"/>
    </location>
</feature>
<dbReference type="Proteomes" id="UP001597460">
    <property type="component" value="Unassembled WGS sequence"/>
</dbReference>
<feature type="transmembrane region" description="Helical" evidence="1">
    <location>
        <begin position="6"/>
        <end position="24"/>
    </location>
</feature>
<evidence type="ECO:0000313" key="2">
    <source>
        <dbReference type="EMBL" id="MFD2531861.1"/>
    </source>
</evidence>
<keyword evidence="3" id="KW-1185">Reference proteome</keyword>
<comment type="caution">
    <text evidence="2">The sequence shown here is derived from an EMBL/GenBank/DDBJ whole genome shotgun (WGS) entry which is preliminary data.</text>
</comment>
<evidence type="ECO:0008006" key="4">
    <source>
        <dbReference type="Google" id="ProtNLM"/>
    </source>
</evidence>
<proteinExistence type="predicted"/>
<reference evidence="3" key="1">
    <citation type="journal article" date="2019" name="Int. J. Syst. Evol. Microbiol.">
        <title>The Global Catalogue of Microorganisms (GCM) 10K type strain sequencing project: providing services to taxonomists for standard genome sequencing and annotation.</title>
        <authorList>
            <consortium name="The Broad Institute Genomics Platform"/>
            <consortium name="The Broad Institute Genome Sequencing Center for Infectious Disease"/>
            <person name="Wu L."/>
            <person name="Ma J."/>
        </authorList>
    </citation>
    <scope>NUCLEOTIDE SEQUENCE [LARGE SCALE GENOMIC DNA]</scope>
    <source>
        <strain evidence="3">KCTC 52042</strain>
    </source>
</reference>
<protein>
    <recommendedName>
        <fullName evidence="4">DUF1772 domain-containing protein</fullName>
    </recommendedName>
</protein>
<dbReference type="EMBL" id="JBHULI010000022">
    <property type="protein sequence ID" value="MFD2531861.1"/>
    <property type="molecule type" value="Genomic_DNA"/>
</dbReference>
<evidence type="ECO:0000313" key="3">
    <source>
        <dbReference type="Proteomes" id="UP001597460"/>
    </source>
</evidence>
<gene>
    <name evidence="2" type="ORF">ACFSVN_05345</name>
</gene>
<feature type="transmembrane region" description="Helical" evidence="1">
    <location>
        <begin position="121"/>
        <end position="139"/>
    </location>
</feature>
<keyword evidence="1" id="KW-0472">Membrane</keyword>
<accession>A0ABW5JGH9</accession>
<sequence>MSSELIFLLNTFASFFLTGLIWVVQLVHYPAFHHVSDGTFAQFQKHHVNSIDKIVIPVMVTEITTSFALAWFNGFFSLDAIGFYLVLMIWISTGLFSVPAHSILEDHKDRNAINRLVSTNWIRTILWTIKSGLSFYLLMKMIV</sequence>
<organism evidence="2 3">
    <name type="scientific">Gracilimonas halophila</name>
    <dbReference type="NCBI Taxonomy" id="1834464"/>
    <lineage>
        <taxon>Bacteria</taxon>
        <taxon>Pseudomonadati</taxon>
        <taxon>Balneolota</taxon>
        <taxon>Balneolia</taxon>
        <taxon>Balneolales</taxon>
        <taxon>Balneolaceae</taxon>
        <taxon>Gracilimonas</taxon>
    </lineage>
</organism>
<dbReference type="RefSeq" id="WP_390299668.1">
    <property type="nucleotide sequence ID" value="NZ_JBHULI010000022.1"/>
</dbReference>